<evidence type="ECO:0000256" key="4">
    <source>
        <dbReference type="ARBA" id="ARBA00023143"/>
    </source>
</evidence>
<comment type="subcellular location">
    <subcellularLocation>
        <location evidence="1 6">Bacterial flagellum basal body</location>
    </subcellularLocation>
</comment>
<evidence type="ECO:0000313" key="8">
    <source>
        <dbReference type="Proteomes" id="UP000317176"/>
    </source>
</evidence>
<gene>
    <name evidence="7" type="ORF">IQ17_00808</name>
</gene>
<comment type="function">
    <text evidence="5 6">Structural component of flagellum, the bacterial motility apparatus. Part of the rod structure of flagellar basal body.</text>
</comment>
<keyword evidence="7" id="KW-0969">Cilium</keyword>
<evidence type="ECO:0000313" key="7">
    <source>
        <dbReference type="EMBL" id="TWI09729.1"/>
    </source>
</evidence>
<comment type="similarity">
    <text evidence="2 6">Belongs to the flagella basal body rod proteins family.</text>
</comment>
<dbReference type="GO" id="GO:0030694">
    <property type="term" value="C:bacterial-type flagellum basal body, rod"/>
    <property type="evidence" value="ECO:0007669"/>
    <property type="project" value="InterPro"/>
</dbReference>
<sequence length="134" mass="14587">MSINDLPLLSALRTKMQWHQERQRVLSENVSNSDTPKFRPRDLVEPKLDRSGAITGAMGPLVLTRTSGSHMTPSGAASAFDQNKNVGFETRPAGNAVVLEEEMMKAANNQMDYAAATSLYSKSLHLLKTAIGKA</sequence>
<reference evidence="7 8" key="1">
    <citation type="journal article" date="2015" name="Stand. Genomic Sci.">
        <title>Genomic Encyclopedia of Bacterial and Archaeal Type Strains, Phase III: the genomes of soil and plant-associated and newly described type strains.</title>
        <authorList>
            <person name="Whitman W.B."/>
            <person name="Woyke T."/>
            <person name="Klenk H.P."/>
            <person name="Zhou Y."/>
            <person name="Lilburn T.G."/>
            <person name="Beck B.J."/>
            <person name="De Vos P."/>
            <person name="Vandamme P."/>
            <person name="Eisen J.A."/>
            <person name="Garrity G."/>
            <person name="Hugenholtz P."/>
            <person name="Kyrpides N.C."/>
        </authorList>
    </citation>
    <scope>NUCLEOTIDE SEQUENCE [LARGE SCALE GENOMIC DNA]</scope>
    <source>
        <strain evidence="7 8">CGMCC 1.10947</strain>
    </source>
</reference>
<evidence type="ECO:0000256" key="1">
    <source>
        <dbReference type="ARBA" id="ARBA00004117"/>
    </source>
</evidence>
<evidence type="ECO:0000256" key="2">
    <source>
        <dbReference type="ARBA" id="ARBA00009677"/>
    </source>
</evidence>
<dbReference type="EMBL" id="VLKL01000002">
    <property type="protein sequence ID" value="TWI09729.1"/>
    <property type="molecule type" value="Genomic_DNA"/>
</dbReference>
<organism evidence="7 8">
    <name type="scientific">Bradyrhizobium daqingense</name>
    <dbReference type="NCBI Taxonomy" id="993502"/>
    <lineage>
        <taxon>Bacteria</taxon>
        <taxon>Pseudomonadati</taxon>
        <taxon>Pseudomonadota</taxon>
        <taxon>Alphaproteobacteria</taxon>
        <taxon>Hyphomicrobiales</taxon>
        <taxon>Nitrobacteraceae</taxon>
        <taxon>Bradyrhizobium</taxon>
    </lineage>
</organism>
<evidence type="ECO:0000256" key="5">
    <source>
        <dbReference type="ARBA" id="ARBA00024934"/>
    </source>
</evidence>
<comment type="subunit">
    <text evidence="6">The basal body constitutes a major portion of the flagellar organelle and consists of a number of rings mounted on a central rod.</text>
</comment>
<dbReference type="NCBIfam" id="NF004654">
    <property type="entry name" value="PRK06004.1"/>
    <property type="match status" value="1"/>
</dbReference>
<accession>A0A562LQ32</accession>
<protein>
    <recommendedName>
        <fullName evidence="3 6">Flagellar basal body rod protein FlgB</fullName>
    </recommendedName>
</protein>
<dbReference type="AlphaFoldDB" id="A0A562LQ32"/>
<dbReference type="OrthoDB" id="9788334at2"/>
<dbReference type="InterPro" id="IPR006300">
    <property type="entry name" value="FlgB"/>
</dbReference>
<comment type="caution">
    <text evidence="7">The sequence shown here is derived from an EMBL/GenBank/DDBJ whole genome shotgun (WGS) entry which is preliminary data.</text>
</comment>
<proteinExistence type="inferred from homology"/>
<evidence type="ECO:0000256" key="3">
    <source>
        <dbReference type="ARBA" id="ARBA00014376"/>
    </source>
</evidence>
<evidence type="ECO:0000256" key="6">
    <source>
        <dbReference type="PIRNR" id="PIRNR002889"/>
    </source>
</evidence>
<name>A0A562LQ32_9BRAD</name>
<dbReference type="RefSeq" id="WP_145628719.1">
    <property type="nucleotide sequence ID" value="NZ_CP088014.1"/>
</dbReference>
<dbReference type="GO" id="GO:0071973">
    <property type="term" value="P:bacterial-type flagellum-dependent cell motility"/>
    <property type="evidence" value="ECO:0007669"/>
    <property type="project" value="InterPro"/>
</dbReference>
<keyword evidence="8" id="KW-1185">Reference proteome</keyword>
<dbReference type="PIRSF" id="PIRSF002889">
    <property type="entry name" value="Rod_FlgB"/>
    <property type="match status" value="1"/>
</dbReference>
<dbReference type="Proteomes" id="UP000317176">
    <property type="component" value="Unassembled WGS sequence"/>
</dbReference>
<keyword evidence="4 6" id="KW-0975">Bacterial flagellum</keyword>
<keyword evidence="7" id="KW-0966">Cell projection</keyword>
<keyword evidence="7" id="KW-0282">Flagellum</keyword>